<organism evidence="1 2">
    <name type="scientific">Halogeometricum pallidum JCM 14848</name>
    <dbReference type="NCBI Taxonomy" id="1227487"/>
    <lineage>
        <taxon>Archaea</taxon>
        <taxon>Methanobacteriati</taxon>
        <taxon>Methanobacteriota</taxon>
        <taxon>Stenosarchaea group</taxon>
        <taxon>Halobacteria</taxon>
        <taxon>Halobacteriales</taxon>
        <taxon>Haloferacaceae</taxon>
        <taxon>Halogeometricum</taxon>
    </lineage>
</organism>
<proteinExistence type="predicted"/>
<keyword evidence="2" id="KW-1185">Reference proteome</keyword>
<sequence>MVDLVEDDDRSRAIVLLEAVDEFIVRRRLPVDVDSGAEVVEDLVECPESGVVAPAVDVGSLNVEDLFPVVVR</sequence>
<dbReference type="AlphaFoldDB" id="M0D0X5"/>
<dbReference type="InParanoid" id="M0D0X5"/>
<reference evidence="1 2" key="1">
    <citation type="journal article" date="2014" name="PLoS Genet.">
        <title>Phylogenetically driven sequencing of extremely halophilic archaea reveals strategies for static and dynamic osmo-response.</title>
        <authorList>
            <person name="Becker E.A."/>
            <person name="Seitzer P.M."/>
            <person name="Tritt A."/>
            <person name="Larsen D."/>
            <person name="Krusor M."/>
            <person name="Yao A.I."/>
            <person name="Wu D."/>
            <person name="Madern D."/>
            <person name="Eisen J.A."/>
            <person name="Darling A.E."/>
            <person name="Facciotti M.T."/>
        </authorList>
    </citation>
    <scope>NUCLEOTIDE SEQUENCE [LARGE SCALE GENOMIC DNA]</scope>
    <source>
        <strain evidence="1 2">JCM 14848</strain>
    </source>
</reference>
<accession>M0D0X5</accession>
<protein>
    <submittedName>
        <fullName evidence="1">Uncharacterized protein</fullName>
    </submittedName>
</protein>
<evidence type="ECO:0000313" key="1">
    <source>
        <dbReference type="EMBL" id="ELZ29090.1"/>
    </source>
</evidence>
<dbReference type="EMBL" id="AOIV01000034">
    <property type="protein sequence ID" value="ELZ29090.1"/>
    <property type="molecule type" value="Genomic_DNA"/>
</dbReference>
<dbReference type="Proteomes" id="UP000011513">
    <property type="component" value="Unassembled WGS sequence"/>
</dbReference>
<comment type="caution">
    <text evidence="1">The sequence shown here is derived from an EMBL/GenBank/DDBJ whole genome shotgun (WGS) entry which is preliminary data.</text>
</comment>
<evidence type="ECO:0000313" key="2">
    <source>
        <dbReference type="Proteomes" id="UP000011513"/>
    </source>
</evidence>
<name>M0D0X5_HALPD</name>
<gene>
    <name evidence="1" type="ORF">C474_13484</name>
</gene>